<accession>A0A0B4DAL3</accession>
<gene>
    <name evidence="1" type="ORF">RM50_14940</name>
</gene>
<dbReference type="AlphaFoldDB" id="A0A0B4DAL3"/>
<evidence type="ECO:0000313" key="2">
    <source>
        <dbReference type="Proteomes" id="UP000031196"/>
    </source>
</evidence>
<dbReference type="Proteomes" id="UP000031196">
    <property type="component" value="Unassembled WGS sequence"/>
</dbReference>
<name>A0A0B4DAL3_PSEPS</name>
<reference evidence="1 2" key="1">
    <citation type="submission" date="2014-12" db="EMBL/GenBank/DDBJ databases">
        <title>Genome sequencing of Arthrobacter phenanthrenivorans SWC37.</title>
        <authorList>
            <person name="Tan P.W."/>
            <person name="Chan K.-G."/>
        </authorList>
    </citation>
    <scope>NUCLEOTIDE SEQUENCE [LARGE SCALE GENOMIC DNA]</scope>
    <source>
        <strain evidence="1 2">SWC37</strain>
    </source>
</reference>
<organism evidence="1 2">
    <name type="scientific">Pseudarthrobacter phenanthrenivorans</name>
    <name type="common">Arthrobacter phenanthrenivorans</name>
    <dbReference type="NCBI Taxonomy" id="361575"/>
    <lineage>
        <taxon>Bacteria</taxon>
        <taxon>Bacillati</taxon>
        <taxon>Actinomycetota</taxon>
        <taxon>Actinomycetes</taxon>
        <taxon>Micrococcales</taxon>
        <taxon>Micrococcaceae</taxon>
        <taxon>Pseudarthrobacter</taxon>
    </lineage>
</organism>
<dbReference type="EMBL" id="JWTB01000029">
    <property type="protein sequence ID" value="KIC65737.1"/>
    <property type="molecule type" value="Genomic_DNA"/>
</dbReference>
<proteinExistence type="predicted"/>
<evidence type="ECO:0000313" key="1">
    <source>
        <dbReference type="EMBL" id="KIC65737.1"/>
    </source>
</evidence>
<sequence>MTVEERGIFLDKCLHVLGSGADSADDYRFSVRNADSNSVISSKYIPRVVIGADEISDVRYTVDLSHALASEGFSFAELYETFAPGEELQS</sequence>
<comment type="caution">
    <text evidence="1">The sequence shown here is derived from an EMBL/GenBank/DDBJ whole genome shotgun (WGS) entry which is preliminary data.</text>
</comment>
<protein>
    <submittedName>
        <fullName evidence="1">Uncharacterized protein</fullName>
    </submittedName>
</protein>